<dbReference type="PATRIC" id="fig|1415166.3.peg.5714"/>
<dbReference type="AlphaFoldDB" id="W5TMW2"/>
<proteinExistence type="predicted"/>
<evidence type="ECO:0000259" key="4">
    <source>
        <dbReference type="PROSITE" id="PS01124"/>
    </source>
</evidence>
<dbReference type="PROSITE" id="PS01124">
    <property type="entry name" value="HTH_ARAC_FAMILY_2"/>
    <property type="match status" value="1"/>
</dbReference>
<keyword evidence="2" id="KW-0238">DNA-binding</keyword>
<accession>W5TMW2</accession>
<dbReference type="Gene3D" id="1.10.10.60">
    <property type="entry name" value="Homeodomain-like"/>
    <property type="match status" value="1"/>
</dbReference>
<dbReference type="InterPro" id="IPR009057">
    <property type="entry name" value="Homeodomain-like_sf"/>
</dbReference>
<dbReference type="GO" id="GO:0005829">
    <property type="term" value="C:cytosol"/>
    <property type="evidence" value="ECO:0007669"/>
    <property type="project" value="TreeGrafter"/>
</dbReference>
<dbReference type="STRING" id="1415166.NONO_c55430"/>
<evidence type="ECO:0000313" key="5">
    <source>
        <dbReference type="EMBL" id="AHH20323.1"/>
    </source>
</evidence>
<evidence type="ECO:0000256" key="1">
    <source>
        <dbReference type="ARBA" id="ARBA00023015"/>
    </source>
</evidence>
<dbReference type="KEGG" id="nno:NONO_c55430"/>
<dbReference type="EMBL" id="CP006850">
    <property type="protein sequence ID" value="AHH20323.1"/>
    <property type="molecule type" value="Genomic_DNA"/>
</dbReference>
<sequence length="327" mass="36876">MRYTALSVAETEEWSELTNTFVPMEHRYLRPGRWRSELTVQQNSRYSLLRWDEPDGRIADRTRGYVDRVPADDFYWLVVPDHSVFGVRFADDAVPTTAAGRHSGAVRPAGDGAIRVSDGRAMLMGLDQECRLRPGATAHAMQLPRTDIERNLPATGPMRRVLDLDSGLGRVVGSMIRSMHDEQDRLAEIEFNALCERIGELVCLLLTGDMRPQHDHLAETLAAVREYVRDTVGSGDARLPAVAHALGWSPRQLRLILQQCGTTYRDLRRDESLRAARSMLEQPSPTIAEVAARCGFTTTWFSAAFKQQFGETPREFRKRRLAELGGR</sequence>
<dbReference type="PANTHER" id="PTHR47894:SF1">
    <property type="entry name" value="HTH-TYPE TRANSCRIPTIONAL REGULATOR VQSM"/>
    <property type="match status" value="1"/>
</dbReference>
<dbReference type="SUPFAM" id="SSF46689">
    <property type="entry name" value="Homeodomain-like"/>
    <property type="match status" value="1"/>
</dbReference>
<protein>
    <submittedName>
        <fullName evidence="5">Putative transcriptional regulator, AraC family</fullName>
    </submittedName>
</protein>
<dbReference type="OrthoDB" id="9799345at2"/>
<dbReference type="PANTHER" id="PTHR47894">
    <property type="entry name" value="HTH-TYPE TRANSCRIPTIONAL REGULATOR GADX"/>
    <property type="match status" value="1"/>
</dbReference>
<feature type="domain" description="HTH araC/xylS-type" evidence="4">
    <location>
        <begin position="222"/>
        <end position="319"/>
    </location>
</feature>
<dbReference type="eggNOG" id="COG2207">
    <property type="taxonomic scope" value="Bacteria"/>
</dbReference>
<evidence type="ECO:0000256" key="3">
    <source>
        <dbReference type="ARBA" id="ARBA00023163"/>
    </source>
</evidence>
<keyword evidence="6" id="KW-1185">Reference proteome</keyword>
<dbReference type="HOGENOM" id="CLU_049704_2_2_11"/>
<name>W5TMW2_9NOCA</name>
<reference evidence="5 6" key="1">
    <citation type="journal article" date="2014" name="Appl. Environ. Microbiol.">
        <title>Insights into the Microbial Degradation of Rubber and Gutta-Percha by Analysis of the Complete Genome of Nocardia nova SH22a.</title>
        <authorList>
            <person name="Luo Q."/>
            <person name="Hiessl S."/>
            <person name="Poehlein A."/>
            <person name="Daniel R."/>
            <person name="Steinbuchel A."/>
        </authorList>
    </citation>
    <scope>NUCLEOTIDE SEQUENCE [LARGE SCALE GENOMIC DNA]</scope>
    <source>
        <strain evidence="5">SH22a</strain>
    </source>
</reference>
<dbReference type="InterPro" id="IPR018060">
    <property type="entry name" value="HTH_AraC"/>
</dbReference>
<evidence type="ECO:0000256" key="2">
    <source>
        <dbReference type="ARBA" id="ARBA00023125"/>
    </source>
</evidence>
<dbReference type="RefSeq" id="WP_025351688.1">
    <property type="nucleotide sequence ID" value="NZ_CP006850.1"/>
</dbReference>
<gene>
    <name evidence="5" type="ORF">NONO_c55430</name>
</gene>
<dbReference type="GO" id="GO:0000976">
    <property type="term" value="F:transcription cis-regulatory region binding"/>
    <property type="evidence" value="ECO:0007669"/>
    <property type="project" value="TreeGrafter"/>
</dbReference>
<organism evidence="5 6">
    <name type="scientific">Nocardia nova SH22a</name>
    <dbReference type="NCBI Taxonomy" id="1415166"/>
    <lineage>
        <taxon>Bacteria</taxon>
        <taxon>Bacillati</taxon>
        <taxon>Actinomycetota</taxon>
        <taxon>Actinomycetes</taxon>
        <taxon>Mycobacteriales</taxon>
        <taxon>Nocardiaceae</taxon>
        <taxon>Nocardia</taxon>
    </lineage>
</organism>
<dbReference type="SMART" id="SM00342">
    <property type="entry name" value="HTH_ARAC"/>
    <property type="match status" value="1"/>
</dbReference>
<dbReference type="Pfam" id="PF12833">
    <property type="entry name" value="HTH_18"/>
    <property type="match status" value="1"/>
</dbReference>
<keyword evidence="1" id="KW-0805">Transcription regulation</keyword>
<dbReference type="GO" id="GO:0003700">
    <property type="term" value="F:DNA-binding transcription factor activity"/>
    <property type="evidence" value="ECO:0007669"/>
    <property type="project" value="InterPro"/>
</dbReference>
<keyword evidence="3" id="KW-0804">Transcription</keyword>
<evidence type="ECO:0000313" key="6">
    <source>
        <dbReference type="Proteomes" id="UP000019150"/>
    </source>
</evidence>
<dbReference type="Proteomes" id="UP000019150">
    <property type="component" value="Chromosome"/>
</dbReference>